<dbReference type="InterPro" id="IPR035490">
    <property type="entry name" value="GlmS/FrlB_SIS"/>
</dbReference>
<proteinExistence type="predicted"/>
<evidence type="ECO:0000313" key="4">
    <source>
        <dbReference type="EMBL" id="CDN57658.1"/>
    </source>
</evidence>
<dbReference type="PATRIC" id="fig|1028801.3.peg.5426"/>
<dbReference type="PANTHER" id="PTHR10937:SF8">
    <property type="entry name" value="AMINOTRANSFERASE-RELATED"/>
    <property type="match status" value="1"/>
</dbReference>
<dbReference type="CDD" id="cd05008">
    <property type="entry name" value="SIS_GlmS_GlmD_1"/>
    <property type="match status" value="1"/>
</dbReference>
<dbReference type="GO" id="GO:0097367">
    <property type="term" value="F:carbohydrate derivative binding"/>
    <property type="evidence" value="ECO:0007669"/>
    <property type="project" value="InterPro"/>
</dbReference>
<dbReference type="eggNOG" id="COG2222">
    <property type="taxonomic scope" value="Bacteria"/>
</dbReference>
<dbReference type="InterPro" id="IPR001347">
    <property type="entry name" value="SIS_dom"/>
</dbReference>
<dbReference type="Proteomes" id="UP000028186">
    <property type="component" value="Plasmid pHAMBI1141a"/>
</dbReference>
<keyword evidence="1" id="KW-0808">Transferase</keyword>
<evidence type="ECO:0000313" key="5">
    <source>
        <dbReference type="Proteomes" id="UP000028186"/>
    </source>
</evidence>
<dbReference type="HOGENOM" id="CLU_012520_2_1_5"/>
<organism evidence="4 5">
    <name type="scientific">Neorhizobium galegae bv. officinalis bv. officinalis str. HAMBI 1141</name>
    <dbReference type="NCBI Taxonomy" id="1028801"/>
    <lineage>
        <taxon>Bacteria</taxon>
        <taxon>Pseudomonadati</taxon>
        <taxon>Pseudomonadota</taxon>
        <taxon>Alphaproteobacteria</taxon>
        <taxon>Hyphomicrobiales</taxon>
        <taxon>Rhizobiaceae</taxon>
        <taxon>Rhizobium/Agrobacterium group</taxon>
        <taxon>Neorhizobium</taxon>
    </lineage>
</organism>
<sequence length="344" mass="35647">MQATVQTNMRREIDEIPEAAARLLDHAAKDFAAIGAALRSKDPAFVVTVARGSSDHAALFLKYAIELTAKLPVASIGPSLASIYGTELNLGRGAAIAISQSGKSPDIVALAGTATRAGATSIALTNTVPSPLAGACNHSLDILAGPENAVAATKSYVNSVVAGLAVLAEWTGDSALGRAVTDLPKYFAAAARLDWREFAADAGEAESIYVLGRGPALAIANEAALKFKETTGIHAEAFSAAEVLHGPVAIVGTRFPVLALAARDAAERSVAEVADDLVSKGAFVHITSPLSARAKPLPFVETGHPITDALALILPFYVFVEAWSRSRGHNPDAPANLKKVTETR</sequence>
<dbReference type="RefSeq" id="WP_244447558.1">
    <property type="nucleotide sequence ID" value="NZ_HG938356.1"/>
</dbReference>
<accession>A0A068TGZ9</accession>
<evidence type="ECO:0000256" key="2">
    <source>
        <dbReference type="ARBA" id="ARBA00022737"/>
    </source>
</evidence>
<geneLocation type="plasmid" evidence="5">
    <name>II</name>
</geneLocation>
<dbReference type="PANTHER" id="PTHR10937">
    <property type="entry name" value="GLUCOSAMINE--FRUCTOSE-6-PHOSPHATE AMINOTRANSFERASE, ISOMERIZING"/>
    <property type="match status" value="1"/>
</dbReference>
<dbReference type="InterPro" id="IPR035466">
    <property type="entry name" value="GlmS/AgaS_SIS"/>
</dbReference>
<dbReference type="AlphaFoldDB" id="A0A068TGZ9"/>
<dbReference type="CDD" id="cd05009">
    <property type="entry name" value="SIS_GlmS_GlmD_2"/>
    <property type="match status" value="1"/>
</dbReference>
<dbReference type="PROSITE" id="PS51464">
    <property type="entry name" value="SIS"/>
    <property type="match status" value="2"/>
</dbReference>
<dbReference type="KEGG" id="ngl:RG1141_PA08260"/>
<feature type="domain" description="SIS" evidence="3">
    <location>
        <begin position="34"/>
        <end position="185"/>
    </location>
</feature>
<evidence type="ECO:0000256" key="1">
    <source>
        <dbReference type="ARBA" id="ARBA00022576"/>
    </source>
</evidence>
<keyword evidence="1" id="KW-0032">Aminotransferase</keyword>
<dbReference type="GO" id="GO:1901135">
    <property type="term" value="P:carbohydrate derivative metabolic process"/>
    <property type="evidence" value="ECO:0007669"/>
    <property type="project" value="InterPro"/>
</dbReference>
<dbReference type="InterPro" id="IPR046348">
    <property type="entry name" value="SIS_dom_sf"/>
</dbReference>
<dbReference type="Pfam" id="PF01380">
    <property type="entry name" value="SIS"/>
    <property type="match status" value="2"/>
</dbReference>
<keyword evidence="4" id="KW-0614">Plasmid</keyword>
<evidence type="ECO:0000259" key="3">
    <source>
        <dbReference type="PROSITE" id="PS51464"/>
    </source>
</evidence>
<feature type="domain" description="SIS" evidence="3">
    <location>
        <begin position="198"/>
        <end position="329"/>
    </location>
</feature>
<dbReference type="Gene3D" id="3.40.50.10490">
    <property type="entry name" value="Glucose-6-phosphate isomerase like protein, domain 1"/>
    <property type="match status" value="2"/>
</dbReference>
<dbReference type="EMBL" id="HG938356">
    <property type="protein sequence ID" value="CDN57658.1"/>
    <property type="molecule type" value="Genomic_DNA"/>
</dbReference>
<name>A0A068TGZ9_NEOGA</name>
<protein>
    <submittedName>
        <fullName evidence="4">Glutamine--fructose-6-phosphate transaminase (Isomerizing)</fullName>
    </submittedName>
</protein>
<reference evidence="5" key="1">
    <citation type="journal article" date="2014" name="BMC Genomics">
        <title>Genome sequencing of two Neorhizobium galegae strains reveals a noeT gene responsible for the unusual acetylation of the nodulation factors.</title>
        <authorList>
            <person name="Osterman J."/>
            <person name="Marsh J."/>
            <person name="Laine P.K."/>
            <person name="Zeng Z."/>
            <person name="Alatalo E."/>
            <person name="Sullivan J.T."/>
            <person name="Young J.P."/>
            <person name="Thomas-Oates J."/>
            <person name="Paulin L."/>
            <person name="Lindstrom K."/>
        </authorList>
    </citation>
    <scope>NUCLEOTIDE SEQUENCE [LARGE SCALE GENOMIC DNA]</scope>
    <source>
        <strain evidence="5">HAMBI 1141</strain>
        <plasmid evidence="5">II</plasmid>
    </source>
</reference>
<gene>
    <name evidence="4" type="ORF">RG1141_PA08260</name>
</gene>
<keyword evidence="2" id="KW-0677">Repeat</keyword>
<dbReference type="SUPFAM" id="SSF53697">
    <property type="entry name" value="SIS domain"/>
    <property type="match status" value="1"/>
</dbReference>
<dbReference type="GO" id="GO:0008483">
    <property type="term" value="F:transaminase activity"/>
    <property type="evidence" value="ECO:0007669"/>
    <property type="project" value="UniProtKB-KW"/>
</dbReference>